<proteinExistence type="predicted"/>
<accession>A0ACC5XW82</accession>
<feature type="non-terminal residue" evidence="1">
    <location>
        <position position="122"/>
    </location>
</feature>
<dbReference type="EMBL" id="CM040482">
    <property type="protein sequence ID" value="MCI4395548.1"/>
    <property type="molecule type" value="Genomic_DNA"/>
</dbReference>
<comment type="caution">
    <text evidence="1">The sequence shown here is derived from an EMBL/GenBank/DDBJ whole genome shotgun (WGS) entry which is preliminary data.</text>
</comment>
<dbReference type="Proteomes" id="UP000829447">
    <property type="component" value="Linkage Group LG29"/>
</dbReference>
<gene>
    <name evidence="1" type="ORF">PGIGA_G00181860</name>
</gene>
<keyword evidence="2" id="KW-1185">Reference proteome</keyword>
<reference evidence="1 2" key="1">
    <citation type="journal article" date="2022" name="bioRxiv">
        <title>An ancient truncated duplication of the anti-Mullerian hormone receptor type 2 gene is a potential conserved master sex determinant in the Pangasiidae catfish family.</title>
        <authorList>
            <person name="Wen M."/>
            <person name="Pan Q."/>
            <person name="Jouanno E."/>
            <person name="Montfort J."/>
            <person name="Zahm M."/>
            <person name="Cabau C."/>
            <person name="Klopp C."/>
            <person name="Iampietro C."/>
            <person name="Roques C."/>
            <person name="Bouchez O."/>
            <person name="Castinel A."/>
            <person name="Donnadieu C."/>
            <person name="Parrinello H."/>
            <person name="Poncet C."/>
            <person name="Belmonte E."/>
            <person name="Gautier V."/>
            <person name="Avarre J.-C."/>
            <person name="Dugue R."/>
            <person name="Gustiano R."/>
            <person name="Ha T.T.T."/>
            <person name="Campet M."/>
            <person name="Sriphairoj K."/>
            <person name="Ribolli J."/>
            <person name="de Almeida F.L."/>
            <person name="Desvignes T."/>
            <person name="Postlethwait J.H."/>
            <person name="Bucao C.F."/>
            <person name="Robinson-Rechavi M."/>
            <person name="Bobe J."/>
            <person name="Herpin A."/>
            <person name="Guiguen Y."/>
        </authorList>
    </citation>
    <scope>NUCLEOTIDE SEQUENCE [LARGE SCALE GENOMIC DNA]</scope>
    <source>
        <strain evidence="1">YG-Dec2019</strain>
    </source>
</reference>
<evidence type="ECO:0000313" key="1">
    <source>
        <dbReference type="EMBL" id="MCI4395548.1"/>
    </source>
</evidence>
<protein>
    <submittedName>
        <fullName evidence="1">Uncharacterized protein</fullName>
    </submittedName>
</protein>
<organism evidence="1 2">
    <name type="scientific">Pangasianodon gigas</name>
    <name type="common">Mekong giant catfish</name>
    <name type="synonym">Pangasius gigas</name>
    <dbReference type="NCBI Taxonomy" id="30993"/>
    <lineage>
        <taxon>Eukaryota</taxon>
        <taxon>Metazoa</taxon>
        <taxon>Chordata</taxon>
        <taxon>Craniata</taxon>
        <taxon>Vertebrata</taxon>
        <taxon>Euteleostomi</taxon>
        <taxon>Actinopterygii</taxon>
        <taxon>Neopterygii</taxon>
        <taxon>Teleostei</taxon>
        <taxon>Ostariophysi</taxon>
        <taxon>Siluriformes</taxon>
        <taxon>Pangasiidae</taxon>
        <taxon>Pangasianodon</taxon>
    </lineage>
</organism>
<evidence type="ECO:0000313" key="2">
    <source>
        <dbReference type="Proteomes" id="UP000829447"/>
    </source>
</evidence>
<name>A0ACC5XW82_PANGG</name>
<sequence>MQLIAEGRFHRNHLTMEEVPLTVSTFNQTHHVQKSDVMMGYLTARGTPGRERWWIPLNERLQCLSTDVSHALLIVPPECIAVFRDRSGRYGFFDSHSRTPEGLPHPTDDGTAVMLTFTHLSD</sequence>